<sequence length="445" mass="47380">MSSSLLSTIKHKATLRQIESLKDKLRRRQISGSYTVSVETAQLLKLVVSNARFNSIEDLISAIKEIGKELSSAQPKELASGNIVRKILKLIREEYRAFLLSTRAPPSTPSISLANLTLSQLTLQTPASSSLSTSLSLSTFLQQGGATRSIAAARVPSGISAFDSVSGQLYTAGGLMTGGGAPGGLATGTPITLEPPEWDWEDATGGNGFGSGKKAGSIKPLLIQAIQEVLDELETVVENVAKGAGAHIHSTEIIITLSHSRTVEAFLKHAAKDKKFTVIIAETAPSLSGHILAARLAAHSPPIPTLLIPDSNIFAFIPRCTKLLLPCSIVLSTGGIFGPSGSILAAKAAKAHSVQVVVCTGQYKLTPSWNLYQEFGAGDFGDPGEVLEFGELGKGGDMVEVLNPRFDYVGPELIDVFLTDHGDHAPSYIYRLIKETYDDEDEQDF</sequence>
<dbReference type="InterPro" id="IPR051855">
    <property type="entry name" value="eIF2B_beta_subunit"/>
</dbReference>
<dbReference type="AlphaFoldDB" id="A0A0F7SXL1"/>
<dbReference type="InterPro" id="IPR000649">
    <property type="entry name" value="IF-2B-related"/>
</dbReference>
<dbReference type="GO" id="GO:0003743">
    <property type="term" value="F:translation initiation factor activity"/>
    <property type="evidence" value="ECO:0007669"/>
    <property type="project" value="UniProtKB-KW"/>
</dbReference>
<comment type="subcellular location">
    <subcellularLocation>
        <location evidence="1">Cytoplasm</location>
        <location evidence="1">Cytosol</location>
    </subcellularLocation>
</comment>
<evidence type="ECO:0000256" key="1">
    <source>
        <dbReference type="ARBA" id="ARBA00004514"/>
    </source>
</evidence>
<evidence type="ECO:0000313" key="10">
    <source>
        <dbReference type="EMBL" id="CED85335.1"/>
    </source>
</evidence>
<evidence type="ECO:0000256" key="5">
    <source>
        <dbReference type="ARBA" id="ARBA00022917"/>
    </source>
</evidence>
<dbReference type="GO" id="GO:0005851">
    <property type="term" value="C:eukaryotic translation initiation factor 2B complex"/>
    <property type="evidence" value="ECO:0007669"/>
    <property type="project" value="TreeGrafter"/>
</dbReference>
<evidence type="ECO:0000256" key="7">
    <source>
        <dbReference type="ARBA" id="ARBA00044228"/>
    </source>
</evidence>
<evidence type="ECO:0000256" key="6">
    <source>
        <dbReference type="ARBA" id="ARBA00044122"/>
    </source>
</evidence>
<dbReference type="Pfam" id="PF01008">
    <property type="entry name" value="IF-2B"/>
    <property type="match status" value="1"/>
</dbReference>
<evidence type="ECO:0000256" key="8">
    <source>
        <dbReference type="ARBA" id="ARBA00046432"/>
    </source>
</evidence>
<keyword evidence="3" id="KW-0963">Cytoplasm</keyword>
<dbReference type="GO" id="GO:0005829">
    <property type="term" value="C:cytosol"/>
    <property type="evidence" value="ECO:0007669"/>
    <property type="project" value="UniProtKB-SubCell"/>
</dbReference>
<dbReference type="PANTHER" id="PTHR45859">
    <property type="entry name" value="TRANSLATION INITIATION FACTOR EIF-2B SUBUNIT BETA"/>
    <property type="match status" value="1"/>
</dbReference>
<evidence type="ECO:0000256" key="4">
    <source>
        <dbReference type="ARBA" id="ARBA00022540"/>
    </source>
</evidence>
<protein>
    <recommendedName>
        <fullName evidence="6">Translation initiation factor eIF2B subunit beta</fullName>
    </recommendedName>
    <alternativeName>
        <fullName evidence="7">eIF2B GDP-GTP exchange factor subunit beta</fullName>
    </alternativeName>
</protein>
<dbReference type="Gene3D" id="3.40.50.10470">
    <property type="entry name" value="Translation initiation factor eif-2b, domain 2"/>
    <property type="match status" value="1"/>
</dbReference>
<evidence type="ECO:0000256" key="3">
    <source>
        <dbReference type="ARBA" id="ARBA00022490"/>
    </source>
</evidence>
<evidence type="ECO:0000256" key="9">
    <source>
        <dbReference type="RuleBase" id="RU003814"/>
    </source>
</evidence>
<dbReference type="EMBL" id="LN483332">
    <property type="protein sequence ID" value="CED85335.1"/>
    <property type="molecule type" value="Genomic_DNA"/>
</dbReference>
<keyword evidence="5" id="KW-0648">Protein biosynthesis</keyword>
<dbReference type="InterPro" id="IPR042529">
    <property type="entry name" value="IF_2B-like_C"/>
</dbReference>
<proteinExistence type="inferred from homology"/>
<name>A0A0F7SXL1_PHARH</name>
<comment type="similarity">
    <text evidence="2 9">Belongs to the eIF-2B alpha/beta/delta subunits family.</text>
</comment>
<dbReference type="InterPro" id="IPR037171">
    <property type="entry name" value="NagB/RpiA_transferase-like"/>
</dbReference>
<dbReference type="GO" id="GO:0005085">
    <property type="term" value="F:guanyl-nucleotide exchange factor activity"/>
    <property type="evidence" value="ECO:0007669"/>
    <property type="project" value="TreeGrafter"/>
</dbReference>
<comment type="subunit">
    <text evidence="8">Component of the translation initiation factor 2B (eIF2B) complex which is a heterodecamer of two sets of five different subunits: alpha, beta, gamma, delta and epsilon. Subunits alpha, beta and delta comprise a regulatory subcomplex and subunits epsilon and gamma comprise a catalytic subcomplex. Within the complex, the hexameric regulatory complex resides at the center, with the two heterodimeric catalytic subcomplexes bound on opposite sides.</text>
</comment>
<organism evidence="10">
    <name type="scientific">Phaffia rhodozyma</name>
    <name type="common">Yeast</name>
    <name type="synonym">Xanthophyllomyces dendrorhous</name>
    <dbReference type="NCBI Taxonomy" id="264483"/>
    <lineage>
        <taxon>Eukaryota</taxon>
        <taxon>Fungi</taxon>
        <taxon>Dikarya</taxon>
        <taxon>Basidiomycota</taxon>
        <taxon>Agaricomycotina</taxon>
        <taxon>Tremellomycetes</taxon>
        <taxon>Cystofilobasidiales</taxon>
        <taxon>Mrakiaceae</taxon>
        <taxon>Phaffia</taxon>
    </lineage>
</organism>
<dbReference type="SUPFAM" id="SSF100950">
    <property type="entry name" value="NagB/RpiA/CoA transferase-like"/>
    <property type="match status" value="1"/>
</dbReference>
<evidence type="ECO:0000256" key="2">
    <source>
        <dbReference type="ARBA" id="ARBA00007251"/>
    </source>
</evidence>
<dbReference type="PANTHER" id="PTHR45859:SF1">
    <property type="entry name" value="TRANSLATION INITIATION FACTOR EIF-2B SUBUNIT BETA"/>
    <property type="match status" value="1"/>
</dbReference>
<reference evidence="10" key="1">
    <citation type="submission" date="2014-08" db="EMBL/GenBank/DDBJ databases">
        <authorList>
            <person name="Sharma Rahul"/>
            <person name="Thines Marco"/>
        </authorList>
    </citation>
    <scope>NUCLEOTIDE SEQUENCE</scope>
</reference>
<keyword evidence="4 10" id="KW-0396">Initiation factor</keyword>
<accession>A0A0F7SXL1</accession>